<dbReference type="Proteomes" id="UP000460298">
    <property type="component" value="Unassembled WGS sequence"/>
</dbReference>
<accession>A0A833GYL6</accession>
<name>A0A833GYL6_9LEPT</name>
<protein>
    <recommendedName>
        <fullName evidence="3">Knr4/Smi1-like domain-containing protein</fullName>
    </recommendedName>
</protein>
<dbReference type="InterPro" id="IPR037883">
    <property type="entry name" value="Knr4/Smi1-like_sf"/>
</dbReference>
<organism evidence="1 2">
    <name type="scientific">Leptonema illini</name>
    <dbReference type="NCBI Taxonomy" id="183"/>
    <lineage>
        <taxon>Bacteria</taxon>
        <taxon>Pseudomonadati</taxon>
        <taxon>Spirochaetota</taxon>
        <taxon>Spirochaetia</taxon>
        <taxon>Leptospirales</taxon>
        <taxon>Leptospiraceae</taxon>
        <taxon>Leptonema</taxon>
    </lineage>
</organism>
<gene>
    <name evidence="1" type="ORF">F9K24_18115</name>
</gene>
<evidence type="ECO:0000313" key="1">
    <source>
        <dbReference type="EMBL" id="KAB2929948.1"/>
    </source>
</evidence>
<proteinExistence type="predicted"/>
<comment type="caution">
    <text evidence="1">The sequence shown here is derived from an EMBL/GenBank/DDBJ whole genome shotgun (WGS) entry which is preliminary data.</text>
</comment>
<dbReference type="Pfam" id="PF14435">
    <property type="entry name" value="SUKH-4"/>
    <property type="match status" value="1"/>
</dbReference>
<evidence type="ECO:0008006" key="3">
    <source>
        <dbReference type="Google" id="ProtNLM"/>
    </source>
</evidence>
<dbReference type="AlphaFoldDB" id="A0A833GYL6"/>
<reference evidence="1 2" key="1">
    <citation type="submission" date="2019-10" db="EMBL/GenBank/DDBJ databases">
        <title>Extracellular Electron Transfer in a Candidatus Methanoperedens spp. Enrichment Culture.</title>
        <authorList>
            <person name="Berger S."/>
            <person name="Rangel Shaw D."/>
            <person name="Berben T."/>
            <person name="In 'T Zandt M."/>
            <person name="Frank J."/>
            <person name="Reimann J."/>
            <person name="Jetten M.S.M."/>
            <person name="Welte C.U."/>
        </authorList>
    </citation>
    <scope>NUCLEOTIDE SEQUENCE [LARGE SCALE GENOMIC DNA]</scope>
    <source>
        <strain evidence="1">SB12</strain>
    </source>
</reference>
<dbReference type="EMBL" id="WBUI01000024">
    <property type="protein sequence ID" value="KAB2929948.1"/>
    <property type="molecule type" value="Genomic_DNA"/>
</dbReference>
<sequence length="178" mass="20155">MTPSQFKQRFREALPAVPTELDLGLGKFRDFPAERIAELRMTDHDKTFLAEAGLPEDAAPFLSFLYEPGIVLESLLTIDSSLGSEYEKYIILGNNGSGDPICIRQPEGIIVVLNHDNHMQEIFINSSLSQFAESLCLFQESINSGFKLDFIAELKRLDARALNEPAMWPEEYRLIQME</sequence>
<evidence type="ECO:0000313" key="2">
    <source>
        <dbReference type="Proteomes" id="UP000460298"/>
    </source>
</evidence>
<dbReference type="InterPro" id="IPR025851">
    <property type="entry name" value="SUKH-4"/>
</dbReference>
<dbReference type="SUPFAM" id="SSF160631">
    <property type="entry name" value="SMI1/KNR4-like"/>
    <property type="match status" value="1"/>
</dbReference>